<name>A0AC35U0M3_9BILA</name>
<dbReference type="WBParaSite" id="RSKR_0000616500.1">
    <property type="protein sequence ID" value="RSKR_0000616500.1"/>
    <property type="gene ID" value="RSKR_0000616500"/>
</dbReference>
<sequence length="179" mass="19958">MYIRNDGTISYGTRVTLNVACNLDLKNYPLDAHVLSEMNATWFSVQPISFNPEIGLPEFKITGMNSELCNGTFRYTLTDESYRIGDFSCLLGVIELDRAIGYHLVQSYIPSSLIVLISFVSFYIDRRAIPARVSLSFTALLTLSTQGNGMRFQVPAVAYAKAIDLFYGVSLNLIIIKSC</sequence>
<accession>A0AC35U0M3</accession>
<reference evidence="2" key="1">
    <citation type="submission" date="2016-11" db="UniProtKB">
        <authorList>
            <consortium name="WormBaseParasite"/>
        </authorList>
    </citation>
    <scope>IDENTIFICATION</scope>
    <source>
        <strain evidence="2">KR3021</strain>
    </source>
</reference>
<protein>
    <submittedName>
        <fullName evidence="2">Neur_chan_memb domain-containing protein</fullName>
    </submittedName>
</protein>
<evidence type="ECO:0000313" key="1">
    <source>
        <dbReference type="Proteomes" id="UP000095286"/>
    </source>
</evidence>
<organism evidence="1 2">
    <name type="scientific">Rhabditophanes sp. KR3021</name>
    <dbReference type="NCBI Taxonomy" id="114890"/>
    <lineage>
        <taxon>Eukaryota</taxon>
        <taxon>Metazoa</taxon>
        <taxon>Ecdysozoa</taxon>
        <taxon>Nematoda</taxon>
        <taxon>Chromadorea</taxon>
        <taxon>Rhabditida</taxon>
        <taxon>Tylenchina</taxon>
        <taxon>Panagrolaimomorpha</taxon>
        <taxon>Strongyloidoidea</taxon>
        <taxon>Alloionematidae</taxon>
        <taxon>Rhabditophanes</taxon>
    </lineage>
</organism>
<proteinExistence type="predicted"/>
<evidence type="ECO:0000313" key="2">
    <source>
        <dbReference type="WBParaSite" id="RSKR_0000616500.1"/>
    </source>
</evidence>
<dbReference type="Proteomes" id="UP000095286">
    <property type="component" value="Unplaced"/>
</dbReference>